<dbReference type="EMBL" id="JBEPCV010000002">
    <property type="protein sequence ID" value="MER6903053.1"/>
    <property type="molecule type" value="Genomic_DNA"/>
</dbReference>
<comment type="caution">
    <text evidence="14">The sequence shown here is derived from an EMBL/GenBank/DDBJ whole genome shotgun (WGS) entry which is preliminary data.</text>
</comment>
<comment type="catalytic activity">
    <reaction evidence="1">
        <text>2 a mycocerosyl-[mycocerosic acid synthase] + a phthiocerol = a dimycocerosyl phthiocerol + 2 holo-[mycocerosic acid synthase].</text>
        <dbReference type="EC" id="2.3.1.282"/>
    </reaction>
</comment>
<dbReference type="InterPro" id="IPR031641">
    <property type="entry name" value="PapA_C"/>
</dbReference>
<comment type="similarity">
    <text evidence="4">Belongs to the acyltransferase PapA5 family.</text>
</comment>
<dbReference type="Proteomes" id="UP001490330">
    <property type="component" value="Unassembled WGS sequence"/>
</dbReference>
<comment type="catalytic activity">
    <reaction evidence="3">
        <text>2 a mycocerosyl-[mycocerosic acid synthase] + a phthiodiolone = a dimycocerosyl phthiodiolone + 2 holo-[mycocerosic acid synthase].</text>
        <dbReference type="EC" id="2.3.1.282"/>
    </reaction>
</comment>
<evidence type="ECO:0000256" key="11">
    <source>
        <dbReference type="ARBA" id="ARBA00033407"/>
    </source>
</evidence>
<dbReference type="SUPFAM" id="SSF52777">
    <property type="entry name" value="CoA-dependent acyltransferases"/>
    <property type="match status" value="2"/>
</dbReference>
<dbReference type="RefSeq" id="WP_350725627.1">
    <property type="nucleotide sequence ID" value="NZ_JBEPCO010000074.1"/>
</dbReference>
<evidence type="ECO:0000256" key="5">
    <source>
        <dbReference type="ARBA" id="ARBA00012866"/>
    </source>
</evidence>
<evidence type="ECO:0000256" key="7">
    <source>
        <dbReference type="ARBA" id="ARBA00022679"/>
    </source>
</evidence>
<dbReference type="InterPro" id="IPR023213">
    <property type="entry name" value="CAT-like_dom_sf"/>
</dbReference>
<organism evidence="14 15">
    <name type="scientific">Streptomyces flaveolus</name>
    <dbReference type="NCBI Taxonomy" id="67297"/>
    <lineage>
        <taxon>Bacteria</taxon>
        <taxon>Bacillati</taxon>
        <taxon>Actinomycetota</taxon>
        <taxon>Actinomycetes</taxon>
        <taxon>Kitasatosporales</taxon>
        <taxon>Streptomycetaceae</taxon>
        <taxon>Streptomyces</taxon>
    </lineage>
</organism>
<dbReference type="EC" id="2.3.1.282" evidence="5"/>
<protein>
    <recommendedName>
        <fullName evidence="6">Phthiocerol/phthiodiolone dimycocerosyl transferase</fullName>
        <ecNumber evidence="5">2.3.1.282</ecNumber>
    </recommendedName>
    <alternativeName>
        <fullName evidence="11">Acyltransferase PapA5</fullName>
    </alternativeName>
    <alternativeName>
        <fullName evidence="9">Phthiocerol/phthiodiolone O-acyltransferase</fullName>
    </alternativeName>
    <alternativeName>
        <fullName evidence="10">Polyketide synthase-associated protein A5</fullName>
    </alternativeName>
</protein>
<dbReference type="Pfam" id="PF16911">
    <property type="entry name" value="PapA_C"/>
    <property type="match status" value="1"/>
</dbReference>
<dbReference type="Gene3D" id="3.30.559.30">
    <property type="entry name" value="Nonribosomal peptide synthetase, condensation domain"/>
    <property type="match status" value="1"/>
</dbReference>
<gene>
    <name evidence="14" type="ORF">ABT322_04555</name>
</gene>
<dbReference type="PANTHER" id="PTHR28037:SF1">
    <property type="entry name" value="ALCOHOL O-ACETYLTRANSFERASE 1-RELATED"/>
    <property type="match status" value="1"/>
</dbReference>
<evidence type="ECO:0000256" key="2">
    <source>
        <dbReference type="ARBA" id="ARBA00000625"/>
    </source>
</evidence>
<dbReference type="PANTHER" id="PTHR28037">
    <property type="entry name" value="ALCOHOL O-ACETYLTRANSFERASE 1-RELATED"/>
    <property type="match status" value="1"/>
</dbReference>
<proteinExistence type="inferred from homology"/>
<evidence type="ECO:0000256" key="8">
    <source>
        <dbReference type="ARBA" id="ARBA00023315"/>
    </source>
</evidence>
<dbReference type="Pfam" id="PF03007">
    <property type="entry name" value="WS_DGAT_cat"/>
    <property type="match status" value="1"/>
</dbReference>
<comment type="catalytic activity">
    <reaction evidence="2">
        <text>2 a mycocerosyl-[mycocerosic acid synthase] + a phenolphthiocerol = a dimycocerosyl phenolphthiocerol + 2 holo-[mycocerosic acid synthase].</text>
        <dbReference type="EC" id="2.3.1.282"/>
    </reaction>
</comment>
<feature type="domain" description="O-acyltransferase WSD1-like N-terminal" evidence="12">
    <location>
        <begin position="82"/>
        <end position="166"/>
    </location>
</feature>
<evidence type="ECO:0000256" key="1">
    <source>
        <dbReference type="ARBA" id="ARBA00000026"/>
    </source>
</evidence>
<dbReference type="Gene3D" id="3.30.559.10">
    <property type="entry name" value="Chloramphenicol acetyltransferase-like domain"/>
    <property type="match status" value="1"/>
</dbReference>
<evidence type="ECO:0000313" key="14">
    <source>
        <dbReference type="EMBL" id="MER6903053.1"/>
    </source>
</evidence>
<evidence type="ECO:0000256" key="4">
    <source>
        <dbReference type="ARBA" id="ARBA00006558"/>
    </source>
</evidence>
<sequence>MSRLRYLDPSEAYHAFVDWSGSYSIAIDGAVDTDRLIRAFEALCDAVPLLTGSLGRDEKGYFFRIPPGQRPETTVRDVAGAGTERESAYLAEMARPLDSRRGLCRLVLVRGQDTAHVILVLHHSMIDGRGGVTLLEKLCRNYTALTEGRTPPYAAPEAPAQLSAETLLKTRGPAGVDESAVDRAALRAALAAAPSPPPLPVVPGRLRLDARETSSLRASLRADGSSVHAFVAGAATVAVREGRPDPGTPDLVCGCPVDLRGRTDPPVTVEESTNFVSGVETSVPVPRGADPTEVGRVIKERLDKAIDSGEAERAILQAGQFAAAEPVSVDLVVTNLGPLPEFTAPAGLRVTDFRGYTTTTMHGLLLFVVTSYGGRLSIEITSPEGLLSAQERTALADRTAELLRARTTNQERA</sequence>
<keyword evidence="7" id="KW-0808">Transferase</keyword>
<dbReference type="InterPro" id="IPR004255">
    <property type="entry name" value="O-acyltransferase_WSD1_N"/>
</dbReference>
<reference evidence="14 15" key="1">
    <citation type="submission" date="2024-06" db="EMBL/GenBank/DDBJ databases">
        <title>The Natural Products Discovery Center: Release of the First 8490 Sequenced Strains for Exploring Actinobacteria Biosynthetic Diversity.</title>
        <authorList>
            <person name="Kalkreuter E."/>
            <person name="Kautsar S.A."/>
            <person name="Yang D."/>
            <person name="Bader C.D."/>
            <person name="Teijaro C.N."/>
            <person name="Fluegel L."/>
            <person name="Davis C.M."/>
            <person name="Simpson J.R."/>
            <person name="Lauterbach L."/>
            <person name="Steele A.D."/>
            <person name="Gui C."/>
            <person name="Meng S."/>
            <person name="Li G."/>
            <person name="Viehrig K."/>
            <person name="Ye F."/>
            <person name="Su P."/>
            <person name="Kiefer A.F."/>
            <person name="Nichols A."/>
            <person name="Cepeda A.J."/>
            <person name="Yan W."/>
            <person name="Fan B."/>
            <person name="Jiang Y."/>
            <person name="Adhikari A."/>
            <person name="Zheng C.-J."/>
            <person name="Schuster L."/>
            <person name="Cowan T.M."/>
            <person name="Smanski M.J."/>
            <person name="Chevrette M.G."/>
            <person name="De Carvalho L.P.S."/>
            <person name="Shen B."/>
        </authorList>
    </citation>
    <scope>NUCLEOTIDE SEQUENCE [LARGE SCALE GENOMIC DNA]</scope>
    <source>
        <strain evidence="14 15">NPDC000632</strain>
    </source>
</reference>
<dbReference type="InterPro" id="IPR052058">
    <property type="entry name" value="Alcohol_O-acetyltransferase"/>
</dbReference>
<evidence type="ECO:0000259" key="12">
    <source>
        <dbReference type="Pfam" id="PF03007"/>
    </source>
</evidence>
<evidence type="ECO:0000313" key="15">
    <source>
        <dbReference type="Proteomes" id="UP001490330"/>
    </source>
</evidence>
<name>A0ABV1V998_9ACTN</name>
<evidence type="ECO:0000256" key="6">
    <source>
        <dbReference type="ARBA" id="ARBA00013449"/>
    </source>
</evidence>
<dbReference type="GeneID" id="97355786"/>
<evidence type="ECO:0000256" key="3">
    <source>
        <dbReference type="ARBA" id="ARBA00001907"/>
    </source>
</evidence>
<keyword evidence="15" id="KW-1185">Reference proteome</keyword>
<keyword evidence="8" id="KW-0012">Acyltransferase</keyword>
<evidence type="ECO:0000259" key="13">
    <source>
        <dbReference type="Pfam" id="PF16911"/>
    </source>
</evidence>
<feature type="domain" description="Phthiocerol/phthiodiolone dimycocerosyl transferase C-terminal" evidence="13">
    <location>
        <begin position="200"/>
        <end position="380"/>
    </location>
</feature>
<evidence type="ECO:0000256" key="9">
    <source>
        <dbReference type="ARBA" id="ARBA00030465"/>
    </source>
</evidence>
<evidence type="ECO:0000256" key="10">
    <source>
        <dbReference type="ARBA" id="ARBA00032317"/>
    </source>
</evidence>
<accession>A0ABV1V998</accession>